<protein>
    <submittedName>
        <fullName evidence="1">Uncharacterized protein</fullName>
    </submittedName>
</protein>
<proteinExistence type="predicted"/>
<evidence type="ECO:0000313" key="1">
    <source>
        <dbReference type="EMBL" id="SFV52286.1"/>
    </source>
</evidence>
<dbReference type="AlphaFoldDB" id="A0A1W1BFF4"/>
<gene>
    <name evidence="1" type="ORF">MNB_SV-12-481</name>
</gene>
<accession>A0A1W1BFF4</accession>
<organism evidence="1">
    <name type="scientific">hydrothermal vent metagenome</name>
    <dbReference type="NCBI Taxonomy" id="652676"/>
    <lineage>
        <taxon>unclassified sequences</taxon>
        <taxon>metagenomes</taxon>
        <taxon>ecological metagenomes</taxon>
    </lineage>
</organism>
<sequence>MKNNIDEFIEKICEGECKEYFQSSKERAIVQIKASLSPDIFSQNLNRELQIKIAQIASPIIKKINTIDKNRFWIIYYRLAQQLISLKCSECKSSNQSLMCEEYILDRIMQYIKKFDIGVESTPFQEVRAFIKKGDYTEKKRAGATGNYIKKIFKRYSEASVDRDTAHALIENALIEIDEKTYQKDFSKEKINLKNEITKQLNNDKGKISTLLYSLLIELLHEEKFFNYINNYVIKKRFIDFIRRAISYDIENPIEPDPPPIGLNEILADYLEIIPPDVQLILRLKIGERLSDSDFIKLVYLFDYREIDILEHFKDEEILEIKFYARNDIALLSPIKKKISKIREKLKSNSYTNREDNSKRVALLKLIFSEEMNAKEIGMLLGYSEKQVYKKIEHIKRKINYKKESALCKEM</sequence>
<dbReference type="EMBL" id="FPHE01000029">
    <property type="protein sequence ID" value="SFV52286.1"/>
    <property type="molecule type" value="Genomic_DNA"/>
</dbReference>
<reference evidence="1" key="1">
    <citation type="submission" date="2016-10" db="EMBL/GenBank/DDBJ databases">
        <authorList>
            <person name="de Groot N.N."/>
        </authorList>
    </citation>
    <scope>NUCLEOTIDE SEQUENCE</scope>
</reference>
<name>A0A1W1BFF4_9ZZZZ</name>